<dbReference type="EMBL" id="CP017147">
    <property type="protein sequence ID" value="AOO79848.1"/>
    <property type="molecule type" value="Genomic_DNA"/>
</dbReference>
<evidence type="ECO:0000313" key="2">
    <source>
        <dbReference type="EMBL" id="AOO79848.1"/>
    </source>
</evidence>
<evidence type="ECO:0000259" key="1">
    <source>
        <dbReference type="Pfam" id="PF03734"/>
    </source>
</evidence>
<dbReference type="Proteomes" id="UP000094969">
    <property type="component" value="Chromosome"/>
</dbReference>
<dbReference type="PANTHER" id="PTHR38589:SF1">
    <property type="entry name" value="BLR0621 PROTEIN"/>
    <property type="match status" value="1"/>
</dbReference>
<sequence length="189" mass="21070">MRKRESPITSWSVRKPRGLTRLRVFASVRDRSKGFLVAGRAVFPCALGRSGIVVLKREGDGGTPRAALPLRSVLYRKARLPRPRTLLPLHAITGHDAWCDDAGDRRYNRLIARPPGAAEERLQRDDHLYDVIVELGWNDAPVIRGRGSAIFWHLARAGFTPTAGCVAVEGHVFAKVLPRLARHCVMVVR</sequence>
<dbReference type="Pfam" id="PF03734">
    <property type="entry name" value="YkuD"/>
    <property type="match status" value="1"/>
</dbReference>
<evidence type="ECO:0000313" key="3">
    <source>
        <dbReference type="Proteomes" id="UP000094969"/>
    </source>
</evidence>
<dbReference type="STRING" id="1526658.BHK69_04555"/>
<dbReference type="KEGG" id="bvv:BHK69_04555"/>
<dbReference type="InterPro" id="IPR005490">
    <property type="entry name" value="LD_TPept_cat_dom"/>
</dbReference>
<gene>
    <name evidence="2" type="ORF">BHK69_04555</name>
</gene>
<name>A0A1D7TXJ8_9HYPH</name>
<accession>A0A1D7TXJ8</accession>
<dbReference type="RefSeq" id="WP_069689070.1">
    <property type="nucleotide sequence ID" value="NZ_CP017147.1"/>
</dbReference>
<dbReference type="GO" id="GO:0016740">
    <property type="term" value="F:transferase activity"/>
    <property type="evidence" value="ECO:0007669"/>
    <property type="project" value="InterPro"/>
</dbReference>
<reference evidence="2 3" key="1">
    <citation type="journal article" date="2015" name="Antonie Van Leeuwenhoek">
        <title>Bosea vaviloviae sp. nov., a new species of slow-growing rhizobia isolated from nodules of the relict species Vavilovia formosa (Stev.) Fed.</title>
        <authorList>
            <person name="Safronova V.I."/>
            <person name="Kuznetsova I.G."/>
            <person name="Sazanova A.L."/>
            <person name="Kimeklis A.K."/>
            <person name="Belimov A.A."/>
            <person name="Andronov E.E."/>
            <person name="Pinaev A.G."/>
            <person name="Chizhevskaya E.P."/>
            <person name="Pukhaev A.R."/>
            <person name="Popov K.P."/>
            <person name="Willems A."/>
            <person name="Tikhonovich I.A."/>
        </authorList>
    </citation>
    <scope>NUCLEOTIDE SEQUENCE [LARGE SCALE GENOMIC DNA]</scope>
    <source>
        <strain evidence="2 3">Vaf18</strain>
    </source>
</reference>
<keyword evidence="3" id="KW-1185">Reference proteome</keyword>
<protein>
    <recommendedName>
        <fullName evidence="1">L,D-TPase catalytic domain-containing protein</fullName>
    </recommendedName>
</protein>
<organism evidence="2 3">
    <name type="scientific">Bosea vaviloviae</name>
    <dbReference type="NCBI Taxonomy" id="1526658"/>
    <lineage>
        <taxon>Bacteria</taxon>
        <taxon>Pseudomonadati</taxon>
        <taxon>Pseudomonadota</taxon>
        <taxon>Alphaproteobacteria</taxon>
        <taxon>Hyphomicrobiales</taxon>
        <taxon>Boseaceae</taxon>
        <taxon>Bosea</taxon>
    </lineage>
</organism>
<dbReference type="PANTHER" id="PTHR38589">
    <property type="entry name" value="BLR0621 PROTEIN"/>
    <property type="match status" value="1"/>
</dbReference>
<feature type="domain" description="L,D-TPase catalytic" evidence="1">
    <location>
        <begin position="41"/>
        <end position="169"/>
    </location>
</feature>
<dbReference type="AlphaFoldDB" id="A0A1D7TXJ8"/>
<proteinExistence type="predicted"/>